<dbReference type="Proteomes" id="UP000632766">
    <property type="component" value="Unassembled WGS sequence"/>
</dbReference>
<dbReference type="AlphaFoldDB" id="A0A8J7I032"/>
<sequence length="131" mass="14023">MKCTLVALFVAISAIALNHPAYASQEEVSATITDGAQAATLVTEPITINSQVGNATNRTNNFKQIADSIGSARQGECQKINPLDLINNPGAIFKPCQKQTNNQTSQATAEPIEYFQVPRLDSGINVTVTKF</sequence>
<reference evidence="2 3" key="1">
    <citation type="journal article" date="2021" name="Int. J. Syst. Evol. Microbiol.">
        <title>Amazonocrinis nigriterrae gen. nov., sp. nov., Atlanticothrix silvestris gen. nov., sp. nov. and Dendronalium phyllosphericum gen. nov., sp. nov., nostocacean cyanobacteria from Brazilian environments.</title>
        <authorList>
            <person name="Alvarenga D.O."/>
            <person name="Andreote A.P.D."/>
            <person name="Branco L.H.Z."/>
            <person name="Delbaje E."/>
            <person name="Cruz R.B."/>
            <person name="Varani A.M."/>
            <person name="Fiore M.F."/>
        </authorList>
    </citation>
    <scope>NUCLEOTIDE SEQUENCE [LARGE SCALE GENOMIC DNA]</scope>
    <source>
        <strain evidence="2 3">CENA67</strain>
    </source>
</reference>
<keyword evidence="3" id="KW-1185">Reference proteome</keyword>
<dbReference type="RefSeq" id="WP_198128375.1">
    <property type="nucleotide sequence ID" value="NZ_JAECZC010000101.1"/>
</dbReference>
<protein>
    <recommendedName>
        <fullName evidence="4">Melanin-concentrating hormone</fullName>
    </recommendedName>
</protein>
<keyword evidence="1" id="KW-0732">Signal</keyword>
<gene>
    <name evidence="2" type="ORF">I8748_31500</name>
</gene>
<evidence type="ECO:0000313" key="3">
    <source>
        <dbReference type="Proteomes" id="UP000632766"/>
    </source>
</evidence>
<name>A0A8J7I032_9NOST</name>
<evidence type="ECO:0008006" key="4">
    <source>
        <dbReference type="Google" id="ProtNLM"/>
    </source>
</evidence>
<feature type="chain" id="PRO_5035221398" description="Melanin-concentrating hormone" evidence="1">
    <location>
        <begin position="24"/>
        <end position="131"/>
    </location>
</feature>
<proteinExistence type="predicted"/>
<evidence type="ECO:0000313" key="2">
    <source>
        <dbReference type="EMBL" id="MBH8566627.1"/>
    </source>
</evidence>
<dbReference type="EMBL" id="JAECZC010000101">
    <property type="protein sequence ID" value="MBH8566627.1"/>
    <property type="molecule type" value="Genomic_DNA"/>
</dbReference>
<evidence type="ECO:0000256" key="1">
    <source>
        <dbReference type="SAM" id="SignalP"/>
    </source>
</evidence>
<organism evidence="2 3">
    <name type="scientific">Amazonocrinis nigriterrae CENA67</name>
    <dbReference type="NCBI Taxonomy" id="2794033"/>
    <lineage>
        <taxon>Bacteria</taxon>
        <taxon>Bacillati</taxon>
        <taxon>Cyanobacteriota</taxon>
        <taxon>Cyanophyceae</taxon>
        <taxon>Nostocales</taxon>
        <taxon>Nostocaceae</taxon>
        <taxon>Amazonocrinis</taxon>
        <taxon>Amazonocrinis nigriterrae</taxon>
    </lineage>
</organism>
<feature type="signal peptide" evidence="1">
    <location>
        <begin position="1"/>
        <end position="23"/>
    </location>
</feature>
<comment type="caution">
    <text evidence="2">The sequence shown here is derived from an EMBL/GenBank/DDBJ whole genome shotgun (WGS) entry which is preliminary data.</text>
</comment>
<accession>A0A8J7I032</accession>